<dbReference type="PANTHER" id="PTHR30482">
    <property type="entry name" value="HIGH-AFFINITY BRANCHED-CHAIN AMINO ACID TRANSPORT SYSTEM PERMEASE"/>
    <property type="match status" value="1"/>
</dbReference>
<organism evidence="7 8">
    <name type="scientific">Paracidovorax wautersii</name>
    <dbReference type="NCBI Taxonomy" id="1177982"/>
    <lineage>
        <taxon>Bacteria</taxon>
        <taxon>Pseudomonadati</taxon>
        <taxon>Pseudomonadota</taxon>
        <taxon>Betaproteobacteria</taxon>
        <taxon>Burkholderiales</taxon>
        <taxon>Comamonadaceae</taxon>
        <taxon>Paracidovorax</taxon>
    </lineage>
</organism>
<feature type="transmembrane region" description="Helical" evidence="6">
    <location>
        <begin position="238"/>
        <end position="264"/>
    </location>
</feature>
<dbReference type="InterPro" id="IPR001851">
    <property type="entry name" value="ABC_transp_permease"/>
</dbReference>
<feature type="transmembrane region" description="Helical" evidence="6">
    <location>
        <begin position="103"/>
        <end position="121"/>
    </location>
</feature>
<evidence type="ECO:0000313" key="7">
    <source>
        <dbReference type="EMBL" id="KAF1020117.1"/>
    </source>
</evidence>
<evidence type="ECO:0000256" key="2">
    <source>
        <dbReference type="ARBA" id="ARBA00022475"/>
    </source>
</evidence>
<dbReference type="GO" id="GO:0015658">
    <property type="term" value="F:branched-chain amino acid transmembrane transporter activity"/>
    <property type="evidence" value="ECO:0007669"/>
    <property type="project" value="InterPro"/>
</dbReference>
<keyword evidence="5 6" id="KW-0472">Membrane</keyword>
<dbReference type="EMBL" id="WNDQ01000041">
    <property type="protein sequence ID" value="KAF1020117.1"/>
    <property type="molecule type" value="Genomic_DNA"/>
</dbReference>
<evidence type="ECO:0000256" key="6">
    <source>
        <dbReference type="SAM" id="Phobius"/>
    </source>
</evidence>
<dbReference type="AlphaFoldDB" id="A0A7V8FMJ2"/>
<sequence length="330" mass="35208">MHFFLLIAALAVLLIAPHGFKNYGIYLLSYWLVFVIATMGLNLTVGYAGQKSLGHAAFFGIGAYTVAILVKAGVSFWIGLPMGALICFFTGLVLGFPALRVQTIYLAFATLGFNTAVWLVMRNEEWLTGGTFGINGITRPELFGVSLAGNLAYYYFVLAVAVVLGLLLWGLLRSPWGKAFTALRDNPIRAESLGVNVRSYTLLSFAIGAAYAGVAGGLFASLVEFIEPAPFTVASSIMMYLMVVVGGPGYFFGPVLGAAVGVLLPEWLRFAQAWYLAIFGLSVVVLMAWLPDGLLSIPDRIRARRASRSANAARAAAADSASTPRPGAPS</sequence>
<feature type="transmembrane region" description="Helical" evidence="6">
    <location>
        <begin position="52"/>
        <end position="70"/>
    </location>
</feature>
<dbReference type="InterPro" id="IPR043428">
    <property type="entry name" value="LivM-like"/>
</dbReference>
<dbReference type="PANTHER" id="PTHR30482:SF20">
    <property type="entry name" value="HIGH-AFFINITY BRANCHED-CHAIN AMINO ACID TRANSPORT SYSTEM PERMEASE PROTEIN LIVM"/>
    <property type="match status" value="1"/>
</dbReference>
<proteinExistence type="predicted"/>
<name>A0A7V8FMJ2_9BURK</name>
<keyword evidence="2" id="KW-1003">Cell membrane</keyword>
<dbReference type="Pfam" id="PF02653">
    <property type="entry name" value="BPD_transp_2"/>
    <property type="match status" value="1"/>
</dbReference>
<evidence type="ECO:0000256" key="4">
    <source>
        <dbReference type="ARBA" id="ARBA00022989"/>
    </source>
</evidence>
<keyword evidence="4 6" id="KW-1133">Transmembrane helix</keyword>
<comment type="caution">
    <text evidence="7">The sequence shown here is derived from an EMBL/GenBank/DDBJ whole genome shotgun (WGS) entry which is preliminary data.</text>
</comment>
<accession>A0A7V8FMJ2</accession>
<reference evidence="8" key="1">
    <citation type="journal article" date="2020" name="MBio">
        <title>Horizontal gene transfer to a defensive symbiont with a reduced genome amongst a multipartite beetle microbiome.</title>
        <authorList>
            <person name="Waterworth S.C."/>
            <person name="Florez L.V."/>
            <person name="Rees E.R."/>
            <person name="Hertweck C."/>
            <person name="Kaltenpoth M."/>
            <person name="Kwan J.C."/>
        </authorList>
    </citation>
    <scope>NUCLEOTIDE SEQUENCE [LARGE SCALE GENOMIC DNA]</scope>
</reference>
<evidence type="ECO:0000256" key="5">
    <source>
        <dbReference type="ARBA" id="ARBA00023136"/>
    </source>
</evidence>
<comment type="subcellular location">
    <subcellularLocation>
        <location evidence="1">Cell membrane</location>
        <topology evidence="1">Multi-pass membrane protein</topology>
    </subcellularLocation>
</comment>
<feature type="transmembrane region" description="Helical" evidence="6">
    <location>
        <begin position="76"/>
        <end position="96"/>
    </location>
</feature>
<dbReference type="CDD" id="cd06581">
    <property type="entry name" value="TM_PBP1_LivM_like"/>
    <property type="match status" value="1"/>
</dbReference>
<protein>
    <submittedName>
        <fullName evidence="7">Autoinducer 2 import system permease protein LsrC</fullName>
    </submittedName>
</protein>
<feature type="transmembrane region" description="Helical" evidence="6">
    <location>
        <begin position="27"/>
        <end position="45"/>
    </location>
</feature>
<feature type="transmembrane region" description="Helical" evidence="6">
    <location>
        <begin position="273"/>
        <end position="290"/>
    </location>
</feature>
<evidence type="ECO:0000256" key="3">
    <source>
        <dbReference type="ARBA" id="ARBA00022692"/>
    </source>
</evidence>
<evidence type="ECO:0000256" key="1">
    <source>
        <dbReference type="ARBA" id="ARBA00004651"/>
    </source>
</evidence>
<dbReference type="Proteomes" id="UP000461670">
    <property type="component" value="Unassembled WGS sequence"/>
</dbReference>
<dbReference type="GO" id="GO:0005886">
    <property type="term" value="C:plasma membrane"/>
    <property type="evidence" value="ECO:0007669"/>
    <property type="project" value="UniProtKB-SubCell"/>
</dbReference>
<feature type="transmembrane region" description="Helical" evidence="6">
    <location>
        <begin position="152"/>
        <end position="172"/>
    </location>
</feature>
<keyword evidence="3 6" id="KW-0812">Transmembrane</keyword>
<feature type="transmembrane region" description="Helical" evidence="6">
    <location>
        <begin position="202"/>
        <end position="226"/>
    </location>
</feature>
<evidence type="ECO:0000313" key="8">
    <source>
        <dbReference type="Proteomes" id="UP000461670"/>
    </source>
</evidence>
<gene>
    <name evidence="7" type="primary">lsrC</name>
    <name evidence="7" type="ORF">GAK30_02716</name>
</gene>